<dbReference type="Gene3D" id="3.40.190.80">
    <property type="match status" value="1"/>
</dbReference>
<dbReference type="GO" id="GO:0007165">
    <property type="term" value="P:signal transduction"/>
    <property type="evidence" value="ECO:0007669"/>
    <property type="project" value="TreeGrafter"/>
</dbReference>
<dbReference type="Pfam" id="PF00459">
    <property type="entry name" value="Inositol_P"/>
    <property type="match status" value="1"/>
</dbReference>
<evidence type="ECO:0000256" key="4">
    <source>
        <dbReference type="PIRSR" id="PIRSR600760-2"/>
    </source>
</evidence>
<dbReference type="Gene3D" id="3.30.540.10">
    <property type="entry name" value="Fructose-1,6-Bisphosphatase, subunit A, domain 1"/>
    <property type="match status" value="1"/>
</dbReference>
<organism evidence="5 6">
    <name type="scientific">Allomesorhizobium camelthorni</name>
    <dbReference type="NCBI Taxonomy" id="475069"/>
    <lineage>
        <taxon>Bacteria</taxon>
        <taxon>Pseudomonadati</taxon>
        <taxon>Pseudomonadota</taxon>
        <taxon>Alphaproteobacteria</taxon>
        <taxon>Hyphomicrobiales</taxon>
        <taxon>Phyllobacteriaceae</taxon>
        <taxon>Allomesorhizobium</taxon>
    </lineage>
</organism>
<dbReference type="AlphaFoldDB" id="A0A6G4WGR0"/>
<proteinExistence type="inferred from homology"/>
<keyword evidence="3 4" id="KW-0460">Magnesium</keyword>
<protein>
    <submittedName>
        <fullName evidence="5">3'(2'),5'-bisphosphate nucleotidase CysQ</fullName>
    </submittedName>
</protein>
<name>A0A6G4WGR0_9HYPH</name>
<dbReference type="InterPro" id="IPR020550">
    <property type="entry name" value="Inositol_monophosphatase_CS"/>
</dbReference>
<reference evidence="5 6" key="1">
    <citation type="submission" date="2020-02" db="EMBL/GenBank/DDBJ databases">
        <title>Genome sequence of strain CCNWXJ40-4.</title>
        <authorList>
            <person name="Gao J."/>
            <person name="Sun J."/>
        </authorList>
    </citation>
    <scope>NUCLEOTIDE SEQUENCE [LARGE SCALE GENOMIC DNA]</scope>
    <source>
        <strain evidence="5 6">CCNWXJ 40-4</strain>
    </source>
</reference>
<feature type="binding site" evidence="4">
    <location>
        <position position="94"/>
    </location>
    <ligand>
        <name>Mg(2+)</name>
        <dbReference type="ChEBI" id="CHEBI:18420"/>
        <label>1</label>
        <note>catalytic</note>
    </ligand>
</feature>
<dbReference type="PANTHER" id="PTHR20854">
    <property type="entry name" value="INOSITOL MONOPHOSPHATASE"/>
    <property type="match status" value="1"/>
</dbReference>
<evidence type="ECO:0000256" key="1">
    <source>
        <dbReference type="ARBA" id="ARBA00009759"/>
    </source>
</evidence>
<dbReference type="EMBL" id="JAAKZF010000037">
    <property type="protein sequence ID" value="NGO53789.1"/>
    <property type="molecule type" value="Genomic_DNA"/>
</dbReference>
<dbReference type="GO" id="GO:0046872">
    <property type="term" value="F:metal ion binding"/>
    <property type="evidence" value="ECO:0007669"/>
    <property type="project" value="UniProtKB-KW"/>
</dbReference>
<evidence type="ECO:0000256" key="2">
    <source>
        <dbReference type="ARBA" id="ARBA00022723"/>
    </source>
</evidence>
<dbReference type="Proteomes" id="UP001642900">
    <property type="component" value="Unassembled WGS sequence"/>
</dbReference>
<keyword evidence="6" id="KW-1185">Reference proteome</keyword>
<evidence type="ECO:0000313" key="6">
    <source>
        <dbReference type="Proteomes" id="UP001642900"/>
    </source>
</evidence>
<comment type="similarity">
    <text evidence="1">Belongs to the inositol monophosphatase superfamily.</text>
</comment>
<dbReference type="SUPFAM" id="SSF56655">
    <property type="entry name" value="Carbohydrate phosphatase"/>
    <property type="match status" value="1"/>
</dbReference>
<dbReference type="PANTHER" id="PTHR20854:SF4">
    <property type="entry name" value="INOSITOL-1-MONOPHOSPHATASE-RELATED"/>
    <property type="match status" value="1"/>
</dbReference>
<feature type="binding site" evidence="4">
    <location>
        <position position="213"/>
    </location>
    <ligand>
        <name>Mg(2+)</name>
        <dbReference type="ChEBI" id="CHEBI:18420"/>
        <label>1</label>
        <note>catalytic</note>
    </ligand>
</feature>
<evidence type="ECO:0000313" key="5">
    <source>
        <dbReference type="EMBL" id="NGO53789.1"/>
    </source>
</evidence>
<sequence>MQAADRVDAAEATSDLPLLREAAREAGKIALRYFRQSPEVWMKTGQSPVSEADFAVDRYLREMLLAARPDYGWLSEETLDSAERLGSRRLFVVDPIDGTRGFLDGRTEWCVSIAVVEEGAPIAGVLECPGREETFWAASGAGAMKNGAPVKVREIGDAPEIAGPKQMINSMPQNWRDRCRPIAYIPSLAYRIAMIADGKLDATFVKPNAQDWDLAAADLILREAGGKVLTYNGKPPVYGGAVTTHGKLVAGSGRLLDVMGRVIAEEA</sequence>
<dbReference type="RefSeq" id="WP_165031480.1">
    <property type="nucleotide sequence ID" value="NZ_JAAKZF010000037.1"/>
</dbReference>
<gene>
    <name evidence="5" type="ORF">G6N73_21945</name>
</gene>
<feature type="binding site" evidence="4">
    <location>
        <position position="76"/>
    </location>
    <ligand>
        <name>Mg(2+)</name>
        <dbReference type="ChEBI" id="CHEBI:18420"/>
        <label>1</label>
        <note>catalytic</note>
    </ligand>
</feature>
<dbReference type="CDD" id="cd01638">
    <property type="entry name" value="CysQ"/>
    <property type="match status" value="1"/>
</dbReference>
<dbReference type="PRINTS" id="PR00377">
    <property type="entry name" value="IMPHPHTASES"/>
</dbReference>
<accession>A0A6G4WGR0</accession>
<evidence type="ECO:0000256" key="3">
    <source>
        <dbReference type="ARBA" id="ARBA00022842"/>
    </source>
</evidence>
<dbReference type="GO" id="GO:0008934">
    <property type="term" value="F:inositol monophosphate 1-phosphatase activity"/>
    <property type="evidence" value="ECO:0007669"/>
    <property type="project" value="TreeGrafter"/>
</dbReference>
<keyword evidence="2 4" id="KW-0479">Metal-binding</keyword>
<dbReference type="GO" id="GO:0046854">
    <property type="term" value="P:phosphatidylinositol phosphate biosynthetic process"/>
    <property type="evidence" value="ECO:0007669"/>
    <property type="project" value="InterPro"/>
</dbReference>
<dbReference type="PROSITE" id="PS00630">
    <property type="entry name" value="IMP_2"/>
    <property type="match status" value="1"/>
</dbReference>
<comment type="caution">
    <text evidence="5">The sequence shown here is derived from an EMBL/GenBank/DDBJ whole genome shotgun (WGS) entry which is preliminary data.</text>
</comment>
<comment type="cofactor">
    <cofactor evidence="4">
        <name>Mg(2+)</name>
        <dbReference type="ChEBI" id="CHEBI:18420"/>
    </cofactor>
</comment>
<feature type="binding site" evidence="4">
    <location>
        <position position="97"/>
    </location>
    <ligand>
        <name>Mg(2+)</name>
        <dbReference type="ChEBI" id="CHEBI:18420"/>
        <label>1</label>
        <note>catalytic</note>
    </ligand>
</feature>
<feature type="binding site" evidence="4">
    <location>
        <position position="96"/>
    </location>
    <ligand>
        <name>Mg(2+)</name>
        <dbReference type="ChEBI" id="CHEBI:18420"/>
        <label>1</label>
        <note>catalytic</note>
    </ligand>
</feature>
<dbReference type="InterPro" id="IPR000760">
    <property type="entry name" value="Inositol_monophosphatase-like"/>
</dbReference>
<dbReference type="GO" id="GO:0006020">
    <property type="term" value="P:inositol metabolic process"/>
    <property type="evidence" value="ECO:0007669"/>
    <property type="project" value="TreeGrafter"/>
</dbReference>